<accession>A0A7J3X5P9</accession>
<name>A0A7J3X5P9_THEPE</name>
<comment type="caution">
    <text evidence="1">The sequence shown here is derived from an EMBL/GenBank/DDBJ whole genome shotgun (WGS) entry which is preliminary data.</text>
</comment>
<dbReference type="GO" id="GO:0016853">
    <property type="term" value="F:isomerase activity"/>
    <property type="evidence" value="ECO:0007669"/>
    <property type="project" value="InterPro"/>
</dbReference>
<dbReference type="Pfam" id="PF16257">
    <property type="entry name" value="UxaE"/>
    <property type="match status" value="1"/>
</dbReference>
<proteinExistence type="predicted"/>
<reference evidence="1" key="1">
    <citation type="journal article" date="2020" name="mSystems">
        <title>Genome- and Community-Level Interaction Insights into Carbon Utilization and Element Cycling Functions of Hydrothermarchaeota in Hydrothermal Sediment.</title>
        <authorList>
            <person name="Zhou Z."/>
            <person name="Liu Y."/>
            <person name="Xu W."/>
            <person name="Pan J."/>
            <person name="Luo Z.H."/>
            <person name="Li M."/>
        </authorList>
    </citation>
    <scope>NUCLEOTIDE SEQUENCE [LARGE SCALE GENOMIC DNA]</scope>
    <source>
        <strain evidence="1">SpSt-1125</strain>
    </source>
</reference>
<protein>
    <submittedName>
        <fullName evidence="1">Uncharacterized protein</fullName>
    </submittedName>
</protein>
<dbReference type="EMBL" id="DRZM01000073">
    <property type="protein sequence ID" value="HHP04533.1"/>
    <property type="molecule type" value="Genomic_DNA"/>
</dbReference>
<sequence>MDTPRYLGPLHHPAFGVRIPEIFLEGIMRALKFTATAAGLMLSYHRETAPESVINAPPGAFEITRGHTGTSIKHYISASVEAARRYGVVVEIEADHLAAVVSSVEAVKRISGVRAESSGAGSLGEALSYVEEEVKEAASTGSINFFTLDSCDYIDYSAEKLSGYEALSRLEQAYEDSTGILRRYAAPRRFIAEDGGFFEVKLRESEVARIALKLRKALDVLEKLHEIVRKHIDWQVGFEIAFDETPHLTRPEELLFLMEELRLRGLQPDFVAPNVGFEKRADYRGDLGELRDRVARLAAIARSYGALLSFHSGSGSSPWSGKGRGVYEVLLEATGRKLKYKVSGVYYELLLSVLSRQPPGSRARRLYEELYQAVIDFLRGQVRGRGELYSEALARQLEEYEALASKGEVYPLHAEVFRHYSFLALNLRVDGRRVFRESLVELYREDEQLRKIIDREVAELTLRLVDGLKFSGNIALLSK</sequence>
<gene>
    <name evidence="1" type="ORF">ENM88_02115</name>
</gene>
<dbReference type="AlphaFoldDB" id="A0A7J3X5P9"/>
<dbReference type="InterPro" id="IPR032586">
    <property type="entry name" value="UxaE"/>
</dbReference>
<organism evidence="1">
    <name type="scientific">Thermofilum pendens</name>
    <dbReference type="NCBI Taxonomy" id="2269"/>
    <lineage>
        <taxon>Archaea</taxon>
        <taxon>Thermoproteota</taxon>
        <taxon>Thermoprotei</taxon>
        <taxon>Thermofilales</taxon>
        <taxon>Thermofilaceae</taxon>
        <taxon>Thermofilum</taxon>
    </lineage>
</organism>
<evidence type="ECO:0000313" key="1">
    <source>
        <dbReference type="EMBL" id="HHP04533.1"/>
    </source>
</evidence>